<dbReference type="Pfam" id="PF01263">
    <property type="entry name" value="Aldose_epim"/>
    <property type="match status" value="1"/>
</dbReference>
<accession>A0ABT2GVW3</accession>
<dbReference type="PANTHER" id="PTHR10091">
    <property type="entry name" value="ALDOSE-1-EPIMERASE"/>
    <property type="match status" value="1"/>
</dbReference>
<protein>
    <submittedName>
        <fullName evidence="1">Aldose epimerase</fullName>
    </submittedName>
</protein>
<organism evidence="1 2">
    <name type="scientific">Herbiconiux aconitum</name>
    <dbReference type="NCBI Taxonomy" id="2970913"/>
    <lineage>
        <taxon>Bacteria</taxon>
        <taxon>Bacillati</taxon>
        <taxon>Actinomycetota</taxon>
        <taxon>Actinomycetes</taxon>
        <taxon>Micrococcales</taxon>
        <taxon>Microbacteriaceae</taxon>
        <taxon>Herbiconiux</taxon>
    </lineage>
</organism>
<dbReference type="EMBL" id="JANLCM010000004">
    <property type="protein sequence ID" value="MCS5720350.1"/>
    <property type="molecule type" value="Genomic_DNA"/>
</dbReference>
<dbReference type="InterPro" id="IPR014718">
    <property type="entry name" value="GH-type_carb-bd"/>
</dbReference>
<dbReference type="Gene3D" id="2.70.98.10">
    <property type="match status" value="1"/>
</dbReference>
<dbReference type="RefSeq" id="WP_259510713.1">
    <property type="nucleotide sequence ID" value="NZ_JANLCM010000004.1"/>
</dbReference>
<evidence type="ECO:0000313" key="2">
    <source>
        <dbReference type="Proteomes" id="UP001165584"/>
    </source>
</evidence>
<proteinExistence type="predicted"/>
<sequence>MIADAVLAGLPLVRLTDGTGRVLAAVSPRAASLRSLTVRGLDIVEPFVTEPDAPGMAGATLVPWPNRVEDAIWWHNGHRHELAMTEPELGHANHGLLAGDDFAVLSRDETSATLGAEIRQPQGYPFDLDVAVGYVVTDSGITVTTSVENRGTEPAPVALGAHPYLRIGSASIDELVVSVQATHAYRLDDRHIPRERFAVAGTPWDLTVPRRIADSPAHATFEQESAAGVLVHSLHEPNGDRVELWADDDYRFTQLYIARELPSDTGPRLAVAIEPMTAPPNALRTGEGLRWLAPDERWCTSWGVRLAT</sequence>
<reference evidence="1" key="1">
    <citation type="submission" date="2022-08" db="EMBL/GenBank/DDBJ databases">
        <authorList>
            <person name="Deng Y."/>
            <person name="Han X.-F."/>
            <person name="Zhang Y.-Q."/>
        </authorList>
    </citation>
    <scope>NUCLEOTIDE SEQUENCE</scope>
    <source>
        <strain evidence="1">CPCC 205763</strain>
    </source>
</reference>
<comment type="caution">
    <text evidence="1">The sequence shown here is derived from an EMBL/GenBank/DDBJ whole genome shotgun (WGS) entry which is preliminary data.</text>
</comment>
<dbReference type="InterPro" id="IPR008183">
    <property type="entry name" value="Aldose_1/G6P_1-epimerase"/>
</dbReference>
<dbReference type="Proteomes" id="UP001165584">
    <property type="component" value="Unassembled WGS sequence"/>
</dbReference>
<dbReference type="SUPFAM" id="SSF74650">
    <property type="entry name" value="Galactose mutarotase-like"/>
    <property type="match status" value="1"/>
</dbReference>
<gene>
    <name evidence="1" type="ORF">N1027_19670</name>
</gene>
<dbReference type="InterPro" id="IPR011013">
    <property type="entry name" value="Gal_mutarotase_sf_dom"/>
</dbReference>
<keyword evidence="2" id="KW-1185">Reference proteome</keyword>
<evidence type="ECO:0000313" key="1">
    <source>
        <dbReference type="EMBL" id="MCS5720350.1"/>
    </source>
</evidence>
<dbReference type="PANTHER" id="PTHR10091:SF0">
    <property type="entry name" value="GALACTOSE MUTAROTASE"/>
    <property type="match status" value="1"/>
</dbReference>
<name>A0ABT2GVW3_9MICO</name>